<dbReference type="Pfam" id="PF03372">
    <property type="entry name" value="Exo_endo_phos"/>
    <property type="match status" value="1"/>
</dbReference>
<evidence type="ECO:0000256" key="2">
    <source>
        <dbReference type="ARBA" id="ARBA00022723"/>
    </source>
</evidence>
<feature type="binding site" evidence="6">
    <location>
        <position position="36"/>
    </location>
    <ligand>
        <name>Mg(2+)</name>
        <dbReference type="ChEBI" id="CHEBI:18420"/>
        <label>1</label>
    </ligand>
</feature>
<dbReference type="InterPro" id="IPR004808">
    <property type="entry name" value="AP_endonuc_1"/>
</dbReference>
<organism evidence="9 10">
    <name type="scientific">Ornithinicoccus hortensis</name>
    <dbReference type="NCBI Taxonomy" id="82346"/>
    <lineage>
        <taxon>Bacteria</taxon>
        <taxon>Bacillati</taxon>
        <taxon>Actinomycetota</taxon>
        <taxon>Actinomycetes</taxon>
        <taxon>Micrococcales</taxon>
        <taxon>Intrasporangiaceae</taxon>
        <taxon>Ornithinicoccus</taxon>
    </lineage>
</organism>
<dbReference type="GO" id="GO:0006281">
    <property type="term" value="P:DNA repair"/>
    <property type="evidence" value="ECO:0007669"/>
    <property type="project" value="InterPro"/>
</dbReference>
<feature type="binding site" evidence="6">
    <location>
        <position position="8"/>
    </location>
    <ligand>
        <name>Mg(2+)</name>
        <dbReference type="ChEBI" id="CHEBI:18420"/>
        <label>1</label>
    </ligand>
</feature>
<evidence type="ECO:0000313" key="9">
    <source>
        <dbReference type="EMBL" id="TQL49470.1"/>
    </source>
</evidence>
<feature type="site" description="Transition state stabilizer" evidence="7">
    <location>
        <position position="196"/>
    </location>
</feature>
<protein>
    <submittedName>
        <fullName evidence="9">Exodeoxyribonuclease-3</fullName>
    </submittedName>
</protein>
<evidence type="ECO:0000256" key="5">
    <source>
        <dbReference type="PIRSR" id="PIRSR604808-1"/>
    </source>
</evidence>
<comment type="similarity">
    <text evidence="1">Belongs to the DNA repair enzymes AP/ExoA family.</text>
</comment>
<dbReference type="InterPro" id="IPR036691">
    <property type="entry name" value="Endo/exonu/phosph_ase_sf"/>
</dbReference>
<comment type="cofactor">
    <cofactor evidence="6">
        <name>Mg(2+)</name>
        <dbReference type="ChEBI" id="CHEBI:18420"/>
    </cofactor>
    <cofactor evidence="6">
        <name>Mn(2+)</name>
        <dbReference type="ChEBI" id="CHEBI:29035"/>
    </cofactor>
    <text evidence="6">Probably binds two magnesium or manganese ions per subunit.</text>
</comment>
<keyword evidence="2 6" id="KW-0479">Metal-binding</keyword>
<dbReference type="InterPro" id="IPR005135">
    <property type="entry name" value="Endo/exonuclease/phosphatase"/>
</dbReference>
<evidence type="ECO:0000256" key="6">
    <source>
        <dbReference type="PIRSR" id="PIRSR604808-2"/>
    </source>
</evidence>
<feature type="domain" description="Endonuclease/exonuclease/phosphatase" evidence="8">
    <location>
        <begin position="5"/>
        <end position="296"/>
    </location>
</feature>
<dbReference type="Proteomes" id="UP000319516">
    <property type="component" value="Unassembled WGS sequence"/>
</dbReference>
<comment type="caution">
    <text evidence="9">The sequence shown here is derived from an EMBL/GenBank/DDBJ whole genome shotgun (WGS) entry which is preliminary data.</text>
</comment>
<feature type="site" description="Interaction with DNA substrate" evidence="7">
    <location>
        <position position="296"/>
    </location>
</feature>
<feature type="site" description="Important for catalytic activity" evidence="7">
    <location>
        <position position="267"/>
    </location>
</feature>
<feature type="active site" description="Proton donor/acceptor" evidence="5">
    <location>
        <position position="194"/>
    </location>
</feature>
<reference evidence="9 10" key="1">
    <citation type="submission" date="2019-06" db="EMBL/GenBank/DDBJ databases">
        <title>Sequencing the genomes of 1000 actinobacteria strains.</title>
        <authorList>
            <person name="Klenk H.-P."/>
        </authorList>
    </citation>
    <scope>NUCLEOTIDE SEQUENCE [LARGE SCALE GENOMIC DNA]</scope>
    <source>
        <strain evidence="9 10">DSM 12335</strain>
    </source>
</reference>
<dbReference type="GO" id="GO:0046872">
    <property type="term" value="F:metal ion binding"/>
    <property type="evidence" value="ECO:0007669"/>
    <property type="project" value="UniProtKB-KW"/>
</dbReference>
<accession>A0A542YN06</accession>
<evidence type="ECO:0000259" key="8">
    <source>
        <dbReference type="Pfam" id="PF03372"/>
    </source>
</evidence>
<dbReference type="EMBL" id="VFOP01000001">
    <property type="protein sequence ID" value="TQL49470.1"/>
    <property type="molecule type" value="Genomic_DNA"/>
</dbReference>
<dbReference type="PROSITE" id="PS51435">
    <property type="entry name" value="AP_NUCLEASE_F1_4"/>
    <property type="match status" value="1"/>
</dbReference>
<feature type="binding site" evidence="6">
    <location>
        <position position="196"/>
    </location>
    <ligand>
        <name>Mg(2+)</name>
        <dbReference type="ChEBI" id="CHEBI:18420"/>
        <label>1</label>
    </ligand>
</feature>
<name>A0A542YN06_9MICO</name>
<feature type="binding site" evidence="6">
    <location>
        <position position="295"/>
    </location>
    <ligand>
        <name>Mg(2+)</name>
        <dbReference type="ChEBI" id="CHEBI:18420"/>
        <label>1</label>
    </ligand>
</feature>
<evidence type="ECO:0000256" key="7">
    <source>
        <dbReference type="PIRSR" id="PIRSR604808-3"/>
    </source>
</evidence>
<feature type="active site" evidence="5">
    <location>
        <position position="135"/>
    </location>
</feature>
<dbReference type="NCBIfam" id="TIGR00633">
    <property type="entry name" value="xth"/>
    <property type="match status" value="1"/>
</dbReference>
<dbReference type="Gene3D" id="3.60.10.10">
    <property type="entry name" value="Endonuclease/exonuclease/phosphatase"/>
    <property type="match status" value="1"/>
</dbReference>
<keyword evidence="4 6" id="KW-0460">Magnesium</keyword>
<feature type="binding site" evidence="6">
    <location>
        <position position="296"/>
    </location>
    <ligand>
        <name>Mg(2+)</name>
        <dbReference type="ChEBI" id="CHEBI:18420"/>
        <label>1</label>
    </ligand>
</feature>
<feature type="active site" description="Proton acceptor" evidence="5">
    <location>
        <position position="296"/>
    </location>
</feature>
<proteinExistence type="inferred from homology"/>
<dbReference type="GO" id="GO:0008311">
    <property type="term" value="F:double-stranded DNA 3'-5' DNA exonuclease activity"/>
    <property type="evidence" value="ECO:0007669"/>
    <property type="project" value="InterPro"/>
</dbReference>
<evidence type="ECO:0000256" key="3">
    <source>
        <dbReference type="ARBA" id="ARBA00022801"/>
    </source>
</evidence>
<feature type="binding site" evidence="6">
    <location>
        <position position="194"/>
    </location>
    <ligand>
        <name>Mg(2+)</name>
        <dbReference type="ChEBI" id="CHEBI:18420"/>
        <label>1</label>
    </ligand>
</feature>
<gene>
    <name evidence="9" type="ORF">FB467_0543</name>
</gene>
<dbReference type="AlphaFoldDB" id="A0A542YN06"/>
<dbReference type="PANTHER" id="PTHR43250:SF2">
    <property type="entry name" value="EXODEOXYRIBONUCLEASE III"/>
    <property type="match status" value="1"/>
</dbReference>
<evidence type="ECO:0000256" key="1">
    <source>
        <dbReference type="ARBA" id="ARBA00007092"/>
    </source>
</evidence>
<dbReference type="RefSeq" id="WP_141783728.1">
    <property type="nucleotide sequence ID" value="NZ_BAAAIK010000003.1"/>
</dbReference>
<keyword evidence="3" id="KW-0378">Hydrolase</keyword>
<evidence type="ECO:0000313" key="10">
    <source>
        <dbReference type="Proteomes" id="UP000319516"/>
    </source>
</evidence>
<dbReference type="PANTHER" id="PTHR43250">
    <property type="entry name" value="EXODEOXYRIBONUCLEASE III"/>
    <property type="match status" value="1"/>
</dbReference>
<dbReference type="InterPro" id="IPR037493">
    <property type="entry name" value="ExoIII-like"/>
</dbReference>
<sequence>MLRIASLNINGIRAGHRRGFDDWLATRGCDVVTLQEVRAPLDKLPENAFGDYHVTYDPGQLAGRNGVAVLTRERPAAVRTWDAEVLVRAPGEDHLHTEPAPDGVPLARGLARHAHEGRYLEVDLADAPVTVASLYLPKGGLPAHLQRPGRMREEPDGGVRYEWKMRFLAAFARQLSRTRRAAAARGREFLLTGDLNLAHTRLDVAAWRRNQQSEGFLPEERAWIDSQLSPRTLVDVVRRVHPETEGPYTWWSWLGQAYARDAGWRIDYHLATPRLARSAVAAEVDRDHRGERLSDHAPVVVDYDFPG</sequence>
<keyword evidence="6" id="KW-0464">Manganese</keyword>
<dbReference type="OrthoDB" id="9803914at2"/>
<evidence type="ECO:0000256" key="4">
    <source>
        <dbReference type="ARBA" id="ARBA00022842"/>
    </source>
</evidence>
<keyword evidence="10" id="KW-1185">Reference proteome</keyword>
<dbReference type="SUPFAM" id="SSF56219">
    <property type="entry name" value="DNase I-like"/>
    <property type="match status" value="1"/>
</dbReference>